<dbReference type="EMBL" id="JANBPG010001355">
    <property type="protein sequence ID" value="KAJ1890371.1"/>
    <property type="molecule type" value="Genomic_DNA"/>
</dbReference>
<sequence length="243" mass="27803">MSVQKFGTRLVKESTMDMDYKCVLDDELIDVFFNDTVVQLQPFKARKLDMYPEGDSSQVINFSYAQIRVHKFIACIKRMAPAVRGFDIGDLIRERDNLEITESFLGEAWNELGRVDMHYFSAGDHWQMFQIAYQNAPTLVDLSTFISDHADVCNLISDEQANPVVYSSLTSLVLRIRYEHQSSLISAVLDTQPFPRLHKLSSTVTFVLGDNLLFRGNIARLRVLDTPMDANIVKMMKRHGLLT</sequence>
<reference evidence="1" key="1">
    <citation type="submission" date="2022-07" db="EMBL/GenBank/DDBJ databases">
        <title>Phylogenomic reconstructions and comparative analyses of Kickxellomycotina fungi.</title>
        <authorList>
            <person name="Reynolds N.K."/>
            <person name="Stajich J.E."/>
            <person name="Barry K."/>
            <person name="Grigoriev I.V."/>
            <person name="Crous P."/>
            <person name="Smith M.E."/>
        </authorList>
    </citation>
    <scope>NUCLEOTIDE SEQUENCE</scope>
    <source>
        <strain evidence="1">Benny 63K</strain>
    </source>
</reference>
<accession>A0ACC1ICL7</accession>
<protein>
    <submittedName>
        <fullName evidence="1">Uncharacterized protein</fullName>
    </submittedName>
</protein>
<dbReference type="Proteomes" id="UP001150581">
    <property type="component" value="Unassembled WGS sequence"/>
</dbReference>
<gene>
    <name evidence="1" type="ORF">LPJ66_007521</name>
</gene>
<proteinExistence type="predicted"/>
<name>A0ACC1ICL7_9FUNG</name>
<comment type="caution">
    <text evidence="1">The sequence shown here is derived from an EMBL/GenBank/DDBJ whole genome shotgun (WGS) entry which is preliminary data.</text>
</comment>
<evidence type="ECO:0000313" key="2">
    <source>
        <dbReference type="Proteomes" id="UP001150581"/>
    </source>
</evidence>
<keyword evidence="2" id="KW-1185">Reference proteome</keyword>
<evidence type="ECO:0000313" key="1">
    <source>
        <dbReference type="EMBL" id="KAJ1890371.1"/>
    </source>
</evidence>
<organism evidence="1 2">
    <name type="scientific">Kickxella alabastrina</name>
    <dbReference type="NCBI Taxonomy" id="61397"/>
    <lineage>
        <taxon>Eukaryota</taxon>
        <taxon>Fungi</taxon>
        <taxon>Fungi incertae sedis</taxon>
        <taxon>Zoopagomycota</taxon>
        <taxon>Kickxellomycotina</taxon>
        <taxon>Kickxellomycetes</taxon>
        <taxon>Kickxellales</taxon>
        <taxon>Kickxellaceae</taxon>
        <taxon>Kickxella</taxon>
    </lineage>
</organism>